<dbReference type="Proteomes" id="UP000311919">
    <property type="component" value="Unassembled WGS sequence"/>
</dbReference>
<dbReference type="AlphaFoldDB" id="A0A4Z2DNA1"/>
<keyword evidence="2" id="KW-1185">Reference proteome</keyword>
<reference evidence="1 2" key="1">
    <citation type="submission" date="2019-03" db="EMBL/GenBank/DDBJ databases">
        <title>An improved genome assembly of the fluke Schistosoma japonicum.</title>
        <authorList>
            <person name="Hu W."/>
            <person name="Luo F."/>
            <person name="Yin M."/>
            <person name="Mo X."/>
            <person name="Sun C."/>
            <person name="Wu Q."/>
            <person name="Zhu B."/>
            <person name="Xiang M."/>
            <person name="Wang J."/>
            <person name="Wang Y."/>
            <person name="Zhang T."/>
            <person name="Xu B."/>
            <person name="Zheng H."/>
            <person name="Feng Z."/>
        </authorList>
    </citation>
    <scope>NUCLEOTIDE SEQUENCE [LARGE SCALE GENOMIC DNA]</scope>
    <source>
        <strain evidence="1">HuSjv2</strain>
        <tissue evidence="1">Worms</tissue>
    </source>
</reference>
<comment type="caution">
    <text evidence="1">The sequence shown here is derived from an EMBL/GenBank/DDBJ whole genome shotgun (WGS) entry which is preliminary data.</text>
</comment>
<dbReference type="EMBL" id="SKCS01000084">
    <property type="protein sequence ID" value="TNN18006.1"/>
    <property type="molecule type" value="Genomic_DNA"/>
</dbReference>
<evidence type="ECO:0000313" key="2">
    <source>
        <dbReference type="Proteomes" id="UP000311919"/>
    </source>
</evidence>
<gene>
    <name evidence="1" type="ORF">EWB00_010682</name>
</gene>
<organism evidence="1 2">
    <name type="scientific">Schistosoma japonicum</name>
    <name type="common">Blood fluke</name>
    <dbReference type="NCBI Taxonomy" id="6182"/>
    <lineage>
        <taxon>Eukaryota</taxon>
        <taxon>Metazoa</taxon>
        <taxon>Spiralia</taxon>
        <taxon>Lophotrochozoa</taxon>
        <taxon>Platyhelminthes</taxon>
        <taxon>Trematoda</taxon>
        <taxon>Digenea</taxon>
        <taxon>Strigeidida</taxon>
        <taxon>Schistosomatoidea</taxon>
        <taxon>Schistosomatidae</taxon>
        <taxon>Schistosoma</taxon>
    </lineage>
</organism>
<accession>A0A4Z2DNA1</accession>
<evidence type="ECO:0000313" key="1">
    <source>
        <dbReference type="EMBL" id="TNN18006.1"/>
    </source>
</evidence>
<proteinExistence type="predicted"/>
<sequence>MGYLICHCETICLPIFENKADETSKDSYSLTKSSKHVNLPLAKYLYDVNAEYVF</sequence>
<protein>
    <submittedName>
        <fullName evidence="1">Uncharacterized protein</fullName>
    </submittedName>
</protein>
<name>A0A4Z2DNA1_SCHJA</name>